<evidence type="ECO:0000259" key="1">
    <source>
        <dbReference type="Pfam" id="PF00561"/>
    </source>
</evidence>
<dbReference type="OrthoDB" id="9779853at2"/>
<dbReference type="Pfam" id="PF00561">
    <property type="entry name" value="Abhydrolase_1"/>
    <property type="match status" value="1"/>
</dbReference>
<dbReference type="STRING" id="1348853.LK12_23290"/>
<feature type="non-terminal residue" evidence="2">
    <location>
        <position position="81"/>
    </location>
</feature>
<dbReference type="AlphaFoldDB" id="A0A0B1ZC53"/>
<keyword evidence="2" id="KW-0378">Hydrolase</keyword>
<dbReference type="SUPFAM" id="SSF53474">
    <property type="entry name" value="alpha/beta-Hydrolases"/>
    <property type="match status" value="1"/>
</dbReference>
<evidence type="ECO:0000313" key="3">
    <source>
        <dbReference type="Proteomes" id="UP000031057"/>
    </source>
</evidence>
<dbReference type="EMBL" id="JTDI01000019">
    <property type="protein sequence ID" value="KHK88599.1"/>
    <property type="molecule type" value="Genomic_DNA"/>
</dbReference>
<dbReference type="RefSeq" id="WP_039290640.1">
    <property type="nucleotide sequence ID" value="NZ_JTDI01000019.1"/>
</dbReference>
<dbReference type="InterPro" id="IPR029058">
    <property type="entry name" value="AB_hydrolase_fold"/>
</dbReference>
<gene>
    <name evidence="2" type="ORF">LK12_23290</name>
</gene>
<keyword evidence="3" id="KW-1185">Reference proteome</keyword>
<dbReference type="GO" id="GO:0016787">
    <property type="term" value="F:hydrolase activity"/>
    <property type="evidence" value="ECO:0007669"/>
    <property type="project" value="UniProtKB-KW"/>
</dbReference>
<name>A0A0B1ZC53_9SPHN</name>
<dbReference type="Gene3D" id="3.40.50.1820">
    <property type="entry name" value="alpha/beta hydrolase"/>
    <property type="match status" value="1"/>
</dbReference>
<proteinExistence type="predicted"/>
<accession>A0A0B1ZC53</accession>
<dbReference type="InterPro" id="IPR000073">
    <property type="entry name" value="AB_hydrolase_1"/>
</dbReference>
<reference evidence="2 3" key="1">
    <citation type="submission" date="2014-10" db="EMBL/GenBank/DDBJ databases">
        <title>Genome sequence of Novosphingobium malaysiense MUSC 273(T).</title>
        <authorList>
            <person name="Lee L.-H."/>
        </authorList>
    </citation>
    <scope>NUCLEOTIDE SEQUENCE [LARGE SCALE GENOMIC DNA]</scope>
    <source>
        <strain evidence="2 3">MUSC 273</strain>
    </source>
</reference>
<dbReference type="Proteomes" id="UP000031057">
    <property type="component" value="Unassembled WGS sequence"/>
</dbReference>
<protein>
    <submittedName>
        <fullName evidence="2">Alpha/beta hydrolase</fullName>
    </submittedName>
</protein>
<organism evidence="2 3">
    <name type="scientific">Novosphingobium malaysiense</name>
    <dbReference type="NCBI Taxonomy" id="1348853"/>
    <lineage>
        <taxon>Bacteria</taxon>
        <taxon>Pseudomonadati</taxon>
        <taxon>Pseudomonadota</taxon>
        <taxon>Alphaproteobacteria</taxon>
        <taxon>Sphingomonadales</taxon>
        <taxon>Sphingomonadaceae</taxon>
        <taxon>Novosphingobium</taxon>
    </lineage>
</organism>
<comment type="caution">
    <text evidence="2">The sequence shown here is derived from an EMBL/GenBank/DDBJ whole genome shotgun (WGS) entry which is preliminary data.</text>
</comment>
<sequence>MAYLETDSRRCYFEHHEGANLPVLLVHAWAMSTRVWDSTLSALLDAGHEVIAFDQRGCGRSDKDFDDFSISALASDALAIV</sequence>
<feature type="domain" description="AB hydrolase-1" evidence="1">
    <location>
        <begin position="22"/>
        <end position="77"/>
    </location>
</feature>
<evidence type="ECO:0000313" key="2">
    <source>
        <dbReference type="EMBL" id="KHK88599.1"/>
    </source>
</evidence>